<sequence>MPTSAKTGTPYVLLVTVLALLAVFPPVATDMYLSGLDQLAHSLGASDAAVELSLSLFFLGLCLGQLIMGPAIDGFGRKGPLITGIAVFTVTSVALLLVGDVTIFNGLRAVQAIGACAGMVVGRAMVTDLFEGREAAKTMTVLVMLMTIGPVMAPFVGSLFLTAWGWQSIFVFMVILGLASATLSMIVLPETLPKEKRGETPFQDAFKGYARLVSNPRFLIPAFVAALVQAAMFAFITASAGVFKGVYGLDNMTYGLLFGLVAASLAVFSHVNTRLLNHYSPEVLLTACLPVFALLGGGLFALSSTQNLWVFVVPLWFAIGFVGLLSANAMSIAMEAARGGAGVGSALLGACQFAIAFLCSTVVALMTAEDASPMAIGVFVPALAALALWFAGRLIRPQEVATT</sequence>
<dbReference type="InterPro" id="IPR004812">
    <property type="entry name" value="Efflux_drug-R_Bcr/CmlA"/>
</dbReference>
<protein>
    <recommendedName>
        <fullName evidence="8">Bcr/CflA family efflux transporter</fullName>
    </recommendedName>
</protein>
<evidence type="ECO:0000256" key="8">
    <source>
        <dbReference type="RuleBase" id="RU365088"/>
    </source>
</evidence>
<evidence type="ECO:0000256" key="2">
    <source>
        <dbReference type="ARBA" id="ARBA00006236"/>
    </source>
</evidence>
<dbReference type="GO" id="GO:0042910">
    <property type="term" value="F:xenobiotic transmembrane transporter activity"/>
    <property type="evidence" value="ECO:0007669"/>
    <property type="project" value="InterPro"/>
</dbReference>
<dbReference type="RefSeq" id="WP_213214715.1">
    <property type="nucleotide sequence ID" value="NZ_QTKU01000001.1"/>
</dbReference>
<keyword evidence="3 8" id="KW-0813">Transport</keyword>
<keyword evidence="8" id="KW-0997">Cell inner membrane</keyword>
<keyword evidence="5 8" id="KW-0812">Transmembrane</keyword>
<comment type="similarity">
    <text evidence="2 8">Belongs to the major facilitator superfamily. Bcr/CmlA family.</text>
</comment>
<name>A0A944GRZ3_9HYPH</name>
<feature type="transmembrane region" description="Helical" evidence="8">
    <location>
        <begin position="308"/>
        <end position="334"/>
    </location>
</feature>
<feature type="transmembrane region" description="Helical" evidence="8">
    <location>
        <begin position="374"/>
        <end position="395"/>
    </location>
</feature>
<feature type="transmembrane region" description="Helical" evidence="8">
    <location>
        <begin position="142"/>
        <end position="163"/>
    </location>
</feature>
<feature type="transmembrane region" description="Helical" evidence="8">
    <location>
        <begin position="169"/>
        <end position="188"/>
    </location>
</feature>
<evidence type="ECO:0000256" key="6">
    <source>
        <dbReference type="ARBA" id="ARBA00022989"/>
    </source>
</evidence>
<dbReference type="Gene3D" id="1.20.1720.10">
    <property type="entry name" value="Multidrug resistance protein D"/>
    <property type="match status" value="1"/>
</dbReference>
<feature type="domain" description="Major facilitator superfamily (MFS) profile" evidence="9">
    <location>
        <begin position="14"/>
        <end position="399"/>
    </location>
</feature>
<comment type="subcellular location">
    <subcellularLocation>
        <location evidence="8">Cell inner membrane</location>
        <topology evidence="8">Multi-pass membrane protein</topology>
    </subcellularLocation>
    <subcellularLocation>
        <location evidence="1">Cell membrane</location>
        <topology evidence="1">Multi-pass membrane protein</topology>
    </subcellularLocation>
</comment>
<evidence type="ECO:0000313" key="11">
    <source>
        <dbReference type="Proteomes" id="UP000705379"/>
    </source>
</evidence>
<dbReference type="CDD" id="cd17320">
    <property type="entry name" value="MFS_MdfA_MDR_like"/>
    <property type="match status" value="1"/>
</dbReference>
<dbReference type="InterPro" id="IPR020846">
    <property type="entry name" value="MFS_dom"/>
</dbReference>
<dbReference type="NCBIfam" id="TIGR00710">
    <property type="entry name" value="efflux_Bcr_CflA"/>
    <property type="match status" value="1"/>
</dbReference>
<evidence type="ECO:0000256" key="5">
    <source>
        <dbReference type="ARBA" id="ARBA00022692"/>
    </source>
</evidence>
<dbReference type="InterPro" id="IPR011701">
    <property type="entry name" value="MFS"/>
</dbReference>
<feature type="transmembrane region" description="Helical" evidence="8">
    <location>
        <begin position="79"/>
        <end position="98"/>
    </location>
</feature>
<feature type="transmembrane region" description="Helical" evidence="8">
    <location>
        <begin position="252"/>
        <end position="271"/>
    </location>
</feature>
<dbReference type="PANTHER" id="PTHR23502:SF132">
    <property type="entry name" value="POLYAMINE TRANSPORTER 2-RELATED"/>
    <property type="match status" value="1"/>
</dbReference>
<organism evidence="10 11">
    <name type="scientific">Roseibium polysiphoniae</name>
    <dbReference type="NCBI Taxonomy" id="2571221"/>
    <lineage>
        <taxon>Bacteria</taxon>
        <taxon>Pseudomonadati</taxon>
        <taxon>Pseudomonadota</taxon>
        <taxon>Alphaproteobacteria</taxon>
        <taxon>Hyphomicrobiales</taxon>
        <taxon>Stappiaceae</taxon>
        <taxon>Roseibium</taxon>
    </lineage>
</organism>
<comment type="caution">
    <text evidence="8">Lacks conserved residue(s) required for the propagation of feature annotation.</text>
</comment>
<feature type="transmembrane region" description="Helical" evidence="8">
    <location>
        <begin position="218"/>
        <end position="240"/>
    </location>
</feature>
<evidence type="ECO:0000256" key="1">
    <source>
        <dbReference type="ARBA" id="ARBA00004651"/>
    </source>
</evidence>
<dbReference type="PROSITE" id="PS00216">
    <property type="entry name" value="SUGAR_TRANSPORT_1"/>
    <property type="match status" value="1"/>
</dbReference>
<dbReference type="InterPro" id="IPR036259">
    <property type="entry name" value="MFS_trans_sf"/>
</dbReference>
<feature type="transmembrane region" description="Helical" evidence="8">
    <location>
        <begin position="283"/>
        <end position="302"/>
    </location>
</feature>
<dbReference type="SUPFAM" id="SSF103473">
    <property type="entry name" value="MFS general substrate transporter"/>
    <property type="match status" value="1"/>
</dbReference>
<dbReference type="InterPro" id="IPR005829">
    <property type="entry name" value="Sugar_transporter_CS"/>
</dbReference>
<feature type="transmembrane region" description="Helical" evidence="8">
    <location>
        <begin position="53"/>
        <end position="72"/>
    </location>
</feature>
<dbReference type="GO" id="GO:0005886">
    <property type="term" value="C:plasma membrane"/>
    <property type="evidence" value="ECO:0007669"/>
    <property type="project" value="UniProtKB-SubCell"/>
</dbReference>
<keyword evidence="6 8" id="KW-1133">Transmembrane helix</keyword>
<dbReference type="EMBL" id="QTKU01000001">
    <property type="protein sequence ID" value="MBS8259026.1"/>
    <property type="molecule type" value="Genomic_DNA"/>
</dbReference>
<dbReference type="PROSITE" id="PS50850">
    <property type="entry name" value="MFS"/>
    <property type="match status" value="1"/>
</dbReference>
<evidence type="ECO:0000259" key="9">
    <source>
        <dbReference type="PROSITE" id="PS50850"/>
    </source>
</evidence>
<keyword evidence="4" id="KW-1003">Cell membrane</keyword>
<dbReference type="PANTHER" id="PTHR23502">
    <property type="entry name" value="MAJOR FACILITATOR SUPERFAMILY"/>
    <property type="match status" value="1"/>
</dbReference>
<dbReference type="GO" id="GO:1990961">
    <property type="term" value="P:xenobiotic detoxification by transmembrane export across the plasma membrane"/>
    <property type="evidence" value="ECO:0007669"/>
    <property type="project" value="InterPro"/>
</dbReference>
<accession>A0A944GRZ3</accession>
<reference evidence="10" key="2">
    <citation type="journal article" date="2021" name="Microorganisms">
        <title>Bacterial Dimethylsulfoniopropionate Biosynthesis in the East China Sea.</title>
        <authorList>
            <person name="Liu J."/>
            <person name="Zhang Y."/>
            <person name="Liu J."/>
            <person name="Zhong H."/>
            <person name="Williams B.T."/>
            <person name="Zheng Y."/>
            <person name="Curson A.R.J."/>
            <person name="Sun C."/>
            <person name="Sun H."/>
            <person name="Song D."/>
            <person name="Wagner Mackenzie B."/>
            <person name="Bermejo Martinez A."/>
            <person name="Todd J.D."/>
            <person name="Zhang X.H."/>
        </authorList>
    </citation>
    <scope>NUCLEOTIDE SEQUENCE</scope>
    <source>
        <strain evidence="10">AESS21</strain>
    </source>
</reference>
<dbReference type="Pfam" id="PF07690">
    <property type="entry name" value="MFS_1"/>
    <property type="match status" value="1"/>
</dbReference>
<dbReference type="Proteomes" id="UP000705379">
    <property type="component" value="Unassembled WGS sequence"/>
</dbReference>
<comment type="caution">
    <text evidence="10">The sequence shown here is derived from an EMBL/GenBank/DDBJ whole genome shotgun (WGS) entry which is preliminary data.</text>
</comment>
<reference evidence="10" key="1">
    <citation type="submission" date="2018-08" db="EMBL/GenBank/DDBJ databases">
        <authorList>
            <person name="Jin W."/>
            <person name="Wang H."/>
            <person name="Yang Y."/>
            <person name="Li M."/>
            <person name="Liu J."/>
        </authorList>
    </citation>
    <scope>NUCLEOTIDE SEQUENCE</scope>
    <source>
        <strain evidence="10">AESS21</strain>
    </source>
</reference>
<proteinExistence type="inferred from homology"/>
<evidence type="ECO:0000256" key="3">
    <source>
        <dbReference type="ARBA" id="ARBA00022448"/>
    </source>
</evidence>
<keyword evidence="7 8" id="KW-0472">Membrane</keyword>
<evidence type="ECO:0000256" key="7">
    <source>
        <dbReference type="ARBA" id="ARBA00023136"/>
    </source>
</evidence>
<evidence type="ECO:0000256" key="4">
    <source>
        <dbReference type="ARBA" id="ARBA00022475"/>
    </source>
</evidence>
<feature type="transmembrane region" description="Helical" evidence="8">
    <location>
        <begin position="346"/>
        <end position="368"/>
    </location>
</feature>
<feature type="transmembrane region" description="Helical" evidence="8">
    <location>
        <begin position="110"/>
        <end position="130"/>
    </location>
</feature>
<evidence type="ECO:0000313" key="10">
    <source>
        <dbReference type="EMBL" id="MBS8259026.1"/>
    </source>
</evidence>
<gene>
    <name evidence="10" type="ORF">DYI23_02240</name>
</gene>
<dbReference type="AlphaFoldDB" id="A0A944GRZ3"/>